<reference evidence="2" key="1">
    <citation type="submission" date="2023-03" db="EMBL/GenBank/DDBJ databases">
        <title>Massive genome expansion in bonnet fungi (Mycena s.s.) driven by repeated elements and novel gene families across ecological guilds.</title>
        <authorList>
            <consortium name="Lawrence Berkeley National Laboratory"/>
            <person name="Harder C.B."/>
            <person name="Miyauchi S."/>
            <person name="Viragh M."/>
            <person name="Kuo A."/>
            <person name="Thoen E."/>
            <person name="Andreopoulos B."/>
            <person name="Lu D."/>
            <person name="Skrede I."/>
            <person name="Drula E."/>
            <person name="Henrissat B."/>
            <person name="Morin E."/>
            <person name="Kohler A."/>
            <person name="Barry K."/>
            <person name="LaButti K."/>
            <person name="Morin E."/>
            <person name="Salamov A."/>
            <person name="Lipzen A."/>
            <person name="Mereny Z."/>
            <person name="Hegedus B."/>
            <person name="Baldrian P."/>
            <person name="Stursova M."/>
            <person name="Weitz H."/>
            <person name="Taylor A."/>
            <person name="Grigoriev I.V."/>
            <person name="Nagy L.G."/>
            <person name="Martin F."/>
            <person name="Kauserud H."/>
        </authorList>
    </citation>
    <scope>NUCLEOTIDE SEQUENCE</scope>
    <source>
        <strain evidence="2">9144</strain>
    </source>
</reference>
<evidence type="ECO:0000313" key="2">
    <source>
        <dbReference type="EMBL" id="KAJ7213871.1"/>
    </source>
</evidence>
<proteinExistence type="predicted"/>
<evidence type="ECO:0000313" key="3">
    <source>
        <dbReference type="Proteomes" id="UP001219525"/>
    </source>
</evidence>
<organism evidence="2 3">
    <name type="scientific">Mycena pura</name>
    <dbReference type="NCBI Taxonomy" id="153505"/>
    <lineage>
        <taxon>Eukaryota</taxon>
        <taxon>Fungi</taxon>
        <taxon>Dikarya</taxon>
        <taxon>Basidiomycota</taxon>
        <taxon>Agaricomycotina</taxon>
        <taxon>Agaricomycetes</taxon>
        <taxon>Agaricomycetidae</taxon>
        <taxon>Agaricales</taxon>
        <taxon>Marasmiineae</taxon>
        <taxon>Mycenaceae</taxon>
        <taxon>Mycena</taxon>
    </lineage>
</organism>
<feature type="compositionally biased region" description="Low complexity" evidence="1">
    <location>
        <begin position="1"/>
        <end position="19"/>
    </location>
</feature>
<feature type="region of interest" description="Disordered" evidence="1">
    <location>
        <begin position="1"/>
        <end position="44"/>
    </location>
</feature>
<keyword evidence="3" id="KW-1185">Reference proteome</keyword>
<name>A0AAD6VK23_9AGAR</name>
<gene>
    <name evidence="2" type="ORF">GGX14DRAFT_392646</name>
</gene>
<evidence type="ECO:0000256" key="1">
    <source>
        <dbReference type="SAM" id="MobiDB-lite"/>
    </source>
</evidence>
<feature type="region of interest" description="Disordered" evidence="1">
    <location>
        <begin position="224"/>
        <end position="268"/>
    </location>
</feature>
<sequence>MARKAPNPAASAPTAPTAAPKKRKSRAKAAPQTINNSSDVEPAGRTQRVQVNWIKNPDWTHAIVEYLNNNPSFRIKLFSDSTADAKKEKRAKQTAKDGKAVQFGVLAKHIFADDPKEQARYANDPAKYATSTETRLGRLKKEYQGYLERVGATLQPEQGWIPHAFMQAVHSQMCLEIREEWPWWDDLHTFWRELPNYNPIRVQSSEPGTDHASAAATLFEGHTASTSEDDDLVDEPSPSAPDADELEDTSGDEKSHSSMPDSEDEQEPAKLPLAAFSILPKPTLQDPTAAASRYSTGCTAAEEHGQTKAVAAAPQFGCDLGLAKAQSSTGAKKRPQNAVDRLNDIRESESTRLGEKRKLQHREEMERIKIKKMKHELKLLHAQNERMRLNRLATRTSSDPSIDSLPGTPYTPYSDLGLWDMSGMDFSSASTSSANWDLMLSTDGGSSANLKEYV</sequence>
<comment type="caution">
    <text evidence="2">The sequence shown here is derived from an EMBL/GenBank/DDBJ whole genome shotgun (WGS) entry which is preliminary data.</text>
</comment>
<protein>
    <submittedName>
        <fullName evidence="2">Uncharacterized protein</fullName>
    </submittedName>
</protein>
<dbReference type="EMBL" id="JARJCW010000020">
    <property type="protein sequence ID" value="KAJ7213871.1"/>
    <property type="molecule type" value="Genomic_DNA"/>
</dbReference>
<dbReference type="Proteomes" id="UP001219525">
    <property type="component" value="Unassembled WGS sequence"/>
</dbReference>
<accession>A0AAD6VK23</accession>
<dbReference type="AlphaFoldDB" id="A0AAD6VK23"/>